<accession>A0ABU6N7D5</accession>
<evidence type="ECO:0000256" key="4">
    <source>
        <dbReference type="ARBA" id="ARBA00022806"/>
    </source>
</evidence>
<evidence type="ECO:0000256" key="1">
    <source>
        <dbReference type="ARBA" id="ARBA00022741"/>
    </source>
</evidence>
<dbReference type="EMBL" id="JARMQG010000077">
    <property type="protein sequence ID" value="MED3562125.1"/>
    <property type="molecule type" value="Genomic_DNA"/>
</dbReference>
<keyword evidence="7" id="KW-0234">DNA repair</keyword>
<keyword evidence="5" id="KW-0067">ATP-binding</keyword>
<evidence type="ECO:0000259" key="8">
    <source>
        <dbReference type="Pfam" id="PF12705"/>
    </source>
</evidence>
<name>A0ABU6N7D5_9BACI</name>
<keyword evidence="6" id="KW-0238">DNA-binding</keyword>
<sequence length="299" mass="34723">NKGLQTSDEIMLHPSAWAFSILSSKSLKSQEIDDDFEEDSNLDLVKNSELIPTELPFAREIFDRLKWEYSYRDAVANRSKQSVSEMKRQREISDEQSGTDLIQRFKKPILKRPKFMQEKQLSSAERGTALHMVMQHVDVTKPISVESIHVQVENMVVNELLTAEQAQVIDAQLIAQFFTTELGKRLCAAKEINREIPFTICLPAEEVYMNWKDETESIFVQGIIDCIFEDDQGLVLIDYKSDGITDRYKGGFEQAKPILLERYQLQINLYTKAIEQIWKRKVNERYLFFFDGAHILNLD</sequence>
<feature type="domain" description="PD-(D/E)XK endonuclease-like" evidence="8">
    <location>
        <begin position="112"/>
        <end position="284"/>
    </location>
</feature>
<dbReference type="Gene3D" id="3.90.320.10">
    <property type="match status" value="1"/>
</dbReference>
<evidence type="ECO:0000256" key="5">
    <source>
        <dbReference type="ARBA" id="ARBA00022840"/>
    </source>
</evidence>
<feature type="non-terminal residue" evidence="9">
    <location>
        <position position="1"/>
    </location>
</feature>
<dbReference type="SUPFAM" id="SSF52980">
    <property type="entry name" value="Restriction endonuclease-like"/>
    <property type="match status" value="1"/>
</dbReference>
<keyword evidence="1" id="KW-0547">Nucleotide-binding</keyword>
<evidence type="ECO:0000256" key="6">
    <source>
        <dbReference type="ARBA" id="ARBA00023125"/>
    </source>
</evidence>
<dbReference type="InterPro" id="IPR011335">
    <property type="entry name" value="Restrct_endonuc-II-like"/>
</dbReference>
<keyword evidence="3" id="KW-0378">Hydrolase</keyword>
<evidence type="ECO:0000256" key="7">
    <source>
        <dbReference type="ARBA" id="ARBA00023204"/>
    </source>
</evidence>
<keyword evidence="4" id="KW-0347">Helicase</keyword>
<protein>
    <submittedName>
        <fullName evidence="9">PD-(D/E)XK nuclease family protein</fullName>
    </submittedName>
</protein>
<evidence type="ECO:0000256" key="2">
    <source>
        <dbReference type="ARBA" id="ARBA00022763"/>
    </source>
</evidence>
<keyword evidence="10" id="KW-1185">Reference proteome</keyword>
<proteinExistence type="predicted"/>
<evidence type="ECO:0000256" key="3">
    <source>
        <dbReference type="ARBA" id="ARBA00022801"/>
    </source>
</evidence>
<dbReference type="RefSeq" id="WP_327967031.1">
    <property type="nucleotide sequence ID" value="NZ_JARMQG010000077.1"/>
</dbReference>
<keyword evidence="2" id="KW-0227">DNA damage</keyword>
<dbReference type="InterPro" id="IPR038726">
    <property type="entry name" value="PDDEXK_AddAB-type"/>
</dbReference>
<dbReference type="Pfam" id="PF12705">
    <property type="entry name" value="PDDEXK_1"/>
    <property type="match status" value="1"/>
</dbReference>
<gene>
    <name evidence="9" type="ORF">P4447_06615</name>
</gene>
<comment type="caution">
    <text evidence="9">The sequence shown here is derived from an EMBL/GenBank/DDBJ whole genome shotgun (WGS) entry which is preliminary data.</text>
</comment>
<dbReference type="Proteomes" id="UP001330749">
    <property type="component" value="Unassembled WGS sequence"/>
</dbReference>
<dbReference type="InterPro" id="IPR011604">
    <property type="entry name" value="PDDEXK-like_dom_sf"/>
</dbReference>
<evidence type="ECO:0000313" key="9">
    <source>
        <dbReference type="EMBL" id="MED3562125.1"/>
    </source>
</evidence>
<reference evidence="9 10" key="1">
    <citation type="submission" date="2023-03" db="EMBL/GenBank/DDBJ databases">
        <title>Bacillus Genome Sequencing.</title>
        <authorList>
            <person name="Dunlap C."/>
        </authorList>
    </citation>
    <scope>NUCLEOTIDE SEQUENCE [LARGE SCALE GENOMIC DNA]</scope>
    <source>
        <strain evidence="9 10">B-14544</strain>
    </source>
</reference>
<evidence type="ECO:0000313" key="10">
    <source>
        <dbReference type="Proteomes" id="UP001330749"/>
    </source>
</evidence>
<organism evidence="9 10">
    <name type="scientific">Bacillus xiapuensis</name>
    <dbReference type="NCBI Taxonomy" id="2014075"/>
    <lineage>
        <taxon>Bacteria</taxon>
        <taxon>Bacillati</taxon>
        <taxon>Bacillota</taxon>
        <taxon>Bacilli</taxon>
        <taxon>Bacillales</taxon>
        <taxon>Bacillaceae</taxon>
        <taxon>Bacillus</taxon>
    </lineage>
</organism>